<dbReference type="NCBIfam" id="TIGR02547">
    <property type="entry name" value="casA_cse1"/>
    <property type="match status" value="1"/>
</dbReference>
<proteinExistence type="predicted"/>
<name>A0A1H9U584_9ACTN</name>
<evidence type="ECO:0000313" key="2">
    <source>
        <dbReference type="EMBL" id="SES04398.1"/>
    </source>
</evidence>
<dbReference type="Proteomes" id="UP000198815">
    <property type="component" value="Unassembled WGS sequence"/>
</dbReference>
<organism evidence="2 3">
    <name type="scientific">Propionibacterium cyclohexanicum</name>
    <dbReference type="NCBI Taxonomy" id="64702"/>
    <lineage>
        <taxon>Bacteria</taxon>
        <taxon>Bacillati</taxon>
        <taxon>Actinomycetota</taxon>
        <taxon>Actinomycetes</taxon>
        <taxon>Propionibacteriales</taxon>
        <taxon>Propionibacteriaceae</taxon>
        <taxon>Propionibacterium</taxon>
    </lineage>
</organism>
<dbReference type="STRING" id="64702.SAMN05443377_1397"/>
<gene>
    <name evidence="2" type="ORF">SAMN05443377_1397</name>
</gene>
<dbReference type="Gene3D" id="1.10.132.100">
    <property type="match status" value="1"/>
</dbReference>
<sequence length="545" mass="60051">MTSHFNLISEPWIVVRKPDNSVREVSIRDAFHHAQDYSGLGGEIPTQMAAIQRCLQAIAMRATAARRSEDEAILQWGQWWEEQSLPLEQIDAYLDRYADRFDLLDPEKPFMQVADLHTSTNKTSGLVKLISEVPSGAKFFTTRDGKGIQSLSLAEAARWLVHVHAFDVSGIKSGAVGDPRVGNGKGYPIGTGITGNMGLVIVEGSSLLQTLLLNLVVPTDPREDTSIWEREPQNAKEDVRHPVPTGPADLFTWQSRRVRLIEHDGHIVDVLLCNGDKTQWSSLLRKETQTAWRYSTPQSKKAGKDIYMPRTHQPGRAIWRGLEPLLMKATDESSIRPDVLEWLAKARQSELLSPTQMIRIRTIGIEYGSNSSIIAATVDDSLPTSIALLGEDALARLAIEAAQTAQDAAICLANLASDLASAAGTEPDADRAHAWDAAFSAIDPVFRDWFAHLSADTQTHEAKTAWHRAVRDTINREGLQLCRDAGASALTGRVVPIPNTDRTTLMDTAEAWRRFTRHLMKTTPIADGDQKPGSVPASSDIVTTK</sequence>
<dbReference type="AlphaFoldDB" id="A0A1H9U584"/>
<accession>A0A1H9U584</accession>
<protein>
    <submittedName>
        <fullName evidence="2">CRISPR system Cascade subunit CasA</fullName>
    </submittedName>
</protein>
<reference evidence="2 3" key="1">
    <citation type="submission" date="2016-10" db="EMBL/GenBank/DDBJ databases">
        <authorList>
            <person name="de Groot N.N."/>
        </authorList>
    </citation>
    <scope>NUCLEOTIDE SEQUENCE [LARGE SCALE GENOMIC DNA]</scope>
    <source>
        <strain evidence="2 3">DSM 16859</strain>
    </source>
</reference>
<keyword evidence="3" id="KW-1185">Reference proteome</keyword>
<dbReference type="OrthoDB" id="3187690at2"/>
<feature type="region of interest" description="Disordered" evidence="1">
    <location>
        <begin position="523"/>
        <end position="545"/>
    </location>
</feature>
<feature type="compositionally biased region" description="Polar residues" evidence="1">
    <location>
        <begin position="536"/>
        <end position="545"/>
    </location>
</feature>
<dbReference type="Pfam" id="PF09481">
    <property type="entry name" value="CRISPR_Cse1"/>
    <property type="match status" value="1"/>
</dbReference>
<dbReference type="InterPro" id="IPR013381">
    <property type="entry name" value="CRISPR-assoc_prot_Cse1"/>
</dbReference>
<evidence type="ECO:0000256" key="1">
    <source>
        <dbReference type="SAM" id="MobiDB-lite"/>
    </source>
</evidence>
<dbReference type="EMBL" id="FOGZ01000039">
    <property type="protein sequence ID" value="SES04398.1"/>
    <property type="molecule type" value="Genomic_DNA"/>
</dbReference>
<dbReference type="CDD" id="cd09729">
    <property type="entry name" value="Cse1_I-E"/>
    <property type="match status" value="1"/>
</dbReference>
<dbReference type="RefSeq" id="WP_091971509.1">
    <property type="nucleotide sequence ID" value="NZ_FOGZ01000039.1"/>
</dbReference>
<evidence type="ECO:0000313" key="3">
    <source>
        <dbReference type="Proteomes" id="UP000198815"/>
    </source>
</evidence>